<keyword evidence="2" id="KW-1133">Transmembrane helix</keyword>
<protein>
    <recommendedName>
        <fullName evidence="3">DUF2914 domain-containing protein</fullName>
    </recommendedName>
</protein>
<proteinExistence type="predicted"/>
<keyword evidence="2" id="KW-0472">Membrane</keyword>
<comment type="caution">
    <text evidence="4">The sequence shown here is derived from an EMBL/GenBank/DDBJ whole genome shotgun (WGS) entry which is preliminary data.</text>
</comment>
<dbReference type="Proteomes" id="UP000249169">
    <property type="component" value="Unassembled WGS sequence"/>
</dbReference>
<keyword evidence="5" id="KW-1185">Reference proteome</keyword>
<feature type="transmembrane region" description="Helical" evidence="2">
    <location>
        <begin position="126"/>
        <end position="142"/>
    </location>
</feature>
<feature type="transmembrane region" description="Helical" evidence="2">
    <location>
        <begin position="70"/>
        <end position="88"/>
    </location>
</feature>
<accession>A0A328C385</accession>
<feature type="transmembrane region" description="Helical" evidence="2">
    <location>
        <begin position="100"/>
        <end position="120"/>
    </location>
</feature>
<gene>
    <name evidence="4" type="ORF">DL240_17490</name>
</gene>
<dbReference type="EMBL" id="QHKO01000011">
    <property type="protein sequence ID" value="RAL20375.1"/>
    <property type="molecule type" value="Genomic_DNA"/>
</dbReference>
<evidence type="ECO:0000259" key="3">
    <source>
        <dbReference type="Pfam" id="PF11141"/>
    </source>
</evidence>
<name>A0A328C385_9DELT</name>
<dbReference type="AlphaFoldDB" id="A0A328C385"/>
<evidence type="ECO:0000313" key="5">
    <source>
        <dbReference type="Proteomes" id="UP000249169"/>
    </source>
</evidence>
<feature type="region of interest" description="Disordered" evidence="1">
    <location>
        <begin position="1"/>
        <end position="26"/>
    </location>
</feature>
<organism evidence="4 5">
    <name type="scientific">Lujinxingia litoralis</name>
    <dbReference type="NCBI Taxonomy" id="2211119"/>
    <lineage>
        <taxon>Bacteria</taxon>
        <taxon>Deltaproteobacteria</taxon>
        <taxon>Bradymonadales</taxon>
        <taxon>Lujinxingiaceae</taxon>
        <taxon>Lujinxingia</taxon>
    </lineage>
</organism>
<dbReference type="Pfam" id="PF11141">
    <property type="entry name" value="DUF2914"/>
    <property type="match status" value="1"/>
</dbReference>
<sequence>MSEQDALNEVNEGEGSPQEPVGASAPAGPLGVVRQTLQSDAVQRWAPMSLFVGGFGLDAWTLGRDVDLKALALVCIYVLLIPVCFGVLTHVTHEKVKRGASLALHFALGALFSALVVLYFRSAGQLITMLIVLVLFAAMVWNEFSSRARQQFELLWGIYGASAVMLLNFLLPYALGSVRALWFYLSLVLGMGWVLGARRLLGARGWRTLAPTASFALVLGVLYPLGVIPPVPLVTEGAVVGVDFEKSQGLYQVMAERPGLLEKVGVTSPEVLRGPGEPVTVVVAVSAPPQATAQLEHRWRRRTDEGWETTDVIPIAIRGGRKEGWRFYSRKKNLPDGQWRVETALKGGAVLGYETFGVREISQDERDALRMEPRSL</sequence>
<evidence type="ECO:0000313" key="4">
    <source>
        <dbReference type="EMBL" id="RAL20375.1"/>
    </source>
</evidence>
<dbReference type="InterPro" id="IPR022606">
    <property type="entry name" value="DUF2914"/>
</dbReference>
<evidence type="ECO:0000256" key="2">
    <source>
        <dbReference type="SAM" id="Phobius"/>
    </source>
</evidence>
<reference evidence="4 5" key="1">
    <citation type="submission" date="2018-05" db="EMBL/GenBank/DDBJ databases">
        <title>Lujinxingia marina gen. nov. sp. nov., a new facultative anaerobic member of the class Deltaproteobacteria, and proposal of Lujinxingaceae fam. nov.</title>
        <authorList>
            <person name="Li C.-M."/>
        </authorList>
    </citation>
    <scope>NUCLEOTIDE SEQUENCE [LARGE SCALE GENOMIC DNA]</scope>
    <source>
        <strain evidence="4 5">B210</strain>
    </source>
</reference>
<feature type="transmembrane region" description="Helical" evidence="2">
    <location>
        <begin position="181"/>
        <end position="201"/>
    </location>
</feature>
<keyword evidence="2" id="KW-0812">Transmembrane</keyword>
<feature type="transmembrane region" description="Helical" evidence="2">
    <location>
        <begin position="154"/>
        <end position="175"/>
    </location>
</feature>
<feature type="domain" description="DUF2914" evidence="3">
    <location>
        <begin position="294"/>
        <end position="357"/>
    </location>
</feature>
<evidence type="ECO:0000256" key="1">
    <source>
        <dbReference type="SAM" id="MobiDB-lite"/>
    </source>
</evidence>
<feature type="transmembrane region" description="Helical" evidence="2">
    <location>
        <begin position="208"/>
        <end position="226"/>
    </location>
</feature>